<feature type="transmembrane region" description="Helical" evidence="1">
    <location>
        <begin position="16"/>
        <end position="36"/>
    </location>
</feature>
<feature type="transmembrane region" description="Helical" evidence="1">
    <location>
        <begin position="524"/>
        <end position="541"/>
    </location>
</feature>
<name>A0ABT8WC79_9FLAO</name>
<sequence length="1054" mass="120810">MPQNNNYNMKRNPSSFSIILIFVCLSIIGASLIPLLSVQLIPSKKSPTLSVSFSWRDASSKVLEQEVTSKLEGVFNTIKGVKKISSYSNKGRGSISINFKKNIDIDVVRFEIANLIRQSYSELPEGVSYPQLSLSSANENNAPIISYSVNANESPYHIKKYAENYIVPKLSNIKGINQINVYGAAPFEWVIEYDSQKLIQLNITVNDINSAINEYLQTKALGNGIITSKYSETIQEIAVVLKHKLEDDAIIWKEIPIKKNNKIIYLKNLAKVRFKEGAMRNFYRVNGLNTVNLVVSAEKDVNTIALVKEVRNLVEVIKKDIPIGYSIKLTQDTTDYIVEELRKIGLRTFFSFLILLVLIILINRSFKYLAVLFLSIITNLLIAVVFYYLFKVELQLYSFAGITISFGIIIDNSIIMIDHLRNKGDKKVFLAILAATLTTIGALMVVFLLEESQRNNLWDFALVIAINIGVSLLISLYYVPALLEKINLEHKRVKFSRKRKRRVYKFTRKYTNIITWMRKPKFKWIFIILVVLGFGLPLHLLPKFIEGEGHLASTYNKILGNEWFNTEMRPTLETILGGSLRLFTEDVFKNSYYNEPERTTLRITGSMPDGCTIEQLNDVIIKMENYIGLFEEVELYETRINSHKSSSISIYFKDEFERGSFPHTLKSLLESKVNSLGGLDWSVSGVGRGFSNALGTGYKSNIIEIEGYNYDKLYGYAEFLKKQLIKNSFGRIKDVEISGSRRGNNVLNEYYLDFDIEKLAIADVSQTQVYSYLKNQVYTGILTSIVQDNELQQVKLVSDNYKKFNVWDLKHTPISIQNKQYKLDQLAAIEKRKTGNSISKTNQQYRLIVSYNFIGSYQLANKVKENNIEKLKNKLPMGYRTFNQLFNRWNKEDSKQYFYILIVIVIVFFICSILLESLKQPLAIISMIPISFIGVFLTFYLFEFNFDQGGYAAFILLCGISVNSALYIINDYNNLRKQHQKRNIQSLFFKAFNYKIIPVTLTIISTIVGLVPFVWNGQNEAFWFSFAVGSIGGLIFSLIGIFFYLPIFIVRNKK</sequence>
<dbReference type="SUPFAM" id="SSF82693">
    <property type="entry name" value="Multidrug efflux transporter AcrB pore domain, PN1, PN2, PC1 and PC2 subdomains"/>
    <property type="match status" value="1"/>
</dbReference>
<dbReference type="SUPFAM" id="SSF82866">
    <property type="entry name" value="Multidrug efflux transporter AcrB transmembrane domain"/>
    <property type="match status" value="2"/>
</dbReference>
<feature type="transmembrane region" description="Helical" evidence="1">
    <location>
        <begin position="344"/>
        <end position="362"/>
    </location>
</feature>
<feature type="transmembrane region" description="Helical" evidence="1">
    <location>
        <begin position="1021"/>
        <end position="1045"/>
    </location>
</feature>
<dbReference type="Gene3D" id="3.30.70.1440">
    <property type="entry name" value="Multidrug efflux transporter AcrB pore domain"/>
    <property type="match status" value="1"/>
</dbReference>
<feature type="transmembrane region" description="Helical" evidence="1">
    <location>
        <begin position="991"/>
        <end position="1015"/>
    </location>
</feature>
<dbReference type="Gene3D" id="3.30.70.1430">
    <property type="entry name" value="Multidrug efflux transporter AcrB pore domain"/>
    <property type="match status" value="2"/>
</dbReference>
<feature type="transmembrane region" description="Helical" evidence="1">
    <location>
        <begin position="428"/>
        <end position="448"/>
    </location>
</feature>
<organism evidence="2 3">
    <name type="scientific">Flavivirga aquimarina</name>
    <dbReference type="NCBI Taxonomy" id="2027862"/>
    <lineage>
        <taxon>Bacteria</taxon>
        <taxon>Pseudomonadati</taxon>
        <taxon>Bacteroidota</taxon>
        <taxon>Flavobacteriia</taxon>
        <taxon>Flavobacteriales</taxon>
        <taxon>Flavobacteriaceae</taxon>
        <taxon>Flavivirga</taxon>
    </lineage>
</organism>
<protein>
    <submittedName>
        <fullName evidence="2">Efflux RND transporter permease subunit</fullName>
    </submittedName>
</protein>
<dbReference type="EMBL" id="JAUOEK010000131">
    <property type="protein sequence ID" value="MDO5970750.1"/>
    <property type="molecule type" value="Genomic_DNA"/>
</dbReference>
<keyword evidence="3" id="KW-1185">Reference proteome</keyword>
<feature type="transmembrane region" description="Helical" evidence="1">
    <location>
        <begin position="897"/>
        <end position="915"/>
    </location>
</feature>
<gene>
    <name evidence="2" type="ORF">Q4Q35_13110</name>
</gene>
<evidence type="ECO:0000256" key="1">
    <source>
        <dbReference type="SAM" id="Phobius"/>
    </source>
</evidence>
<feature type="transmembrane region" description="Helical" evidence="1">
    <location>
        <begin position="948"/>
        <end position="970"/>
    </location>
</feature>
<feature type="transmembrane region" description="Helical" evidence="1">
    <location>
        <begin position="460"/>
        <end position="483"/>
    </location>
</feature>
<proteinExistence type="predicted"/>
<dbReference type="Gene3D" id="3.30.70.1320">
    <property type="entry name" value="Multidrug efflux transporter AcrB pore domain like"/>
    <property type="match status" value="1"/>
</dbReference>
<reference evidence="2" key="1">
    <citation type="submission" date="2023-07" db="EMBL/GenBank/DDBJ databases">
        <title>Two novel species in the genus Flavivirga.</title>
        <authorList>
            <person name="Kwon K."/>
        </authorList>
    </citation>
    <scope>NUCLEOTIDE SEQUENCE</scope>
    <source>
        <strain evidence="2">KCTC 52353</strain>
    </source>
</reference>
<accession>A0ABT8WC79</accession>
<feature type="transmembrane region" description="Helical" evidence="1">
    <location>
        <begin position="396"/>
        <end position="416"/>
    </location>
</feature>
<keyword evidence="1" id="KW-1133">Transmembrane helix</keyword>
<dbReference type="Gene3D" id="1.20.1640.10">
    <property type="entry name" value="Multidrug efflux transporter AcrB transmembrane domain"/>
    <property type="match status" value="3"/>
</dbReference>
<keyword evidence="1" id="KW-0472">Membrane</keyword>
<comment type="caution">
    <text evidence="2">The sequence shown here is derived from an EMBL/GenBank/DDBJ whole genome shotgun (WGS) entry which is preliminary data.</text>
</comment>
<dbReference type="Pfam" id="PF00873">
    <property type="entry name" value="ACR_tran"/>
    <property type="match status" value="2"/>
</dbReference>
<dbReference type="PANTHER" id="PTHR32063">
    <property type="match status" value="1"/>
</dbReference>
<feature type="transmembrane region" description="Helical" evidence="1">
    <location>
        <begin position="369"/>
        <end position="390"/>
    </location>
</feature>
<evidence type="ECO:0000313" key="2">
    <source>
        <dbReference type="EMBL" id="MDO5970750.1"/>
    </source>
</evidence>
<feature type="transmembrane region" description="Helical" evidence="1">
    <location>
        <begin position="922"/>
        <end position="942"/>
    </location>
</feature>
<dbReference type="SUPFAM" id="SSF82714">
    <property type="entry name" value="Multidrug efflux transporter AcrB TolC docking domain, DN and DC subdomains"/>
    <property type="match status" value="1"/>
</dbReference>
<dbReference type="Gene3D" id="3.30.2090.10">
    <property type="entry name" value="Multidrug efflux transporter AcrB TolC docking domain, DN and DC subdomains"/>
    <property type="match status" value="2"/>
</dbReference>
<dbReference type="InterPro" id="IPR001036">
    <property type="entry name" value="Acrflvin-R"/>
</dbReference>
<dbReference type="Proteomes" id="UP001176883">
    <property type="component" value="Unassembled WGS sequence"/>
</dbReference>
<evidence type="ECO:0000313" key="3">
    <source>
        <dbReference type="Proteomes" id="UP001176883"/>
    </source>
</evidence>
<dbReference type="PANTHER" id="PTHR32063:SF0">
    <property type="entry name" value="SWARMING MOTILITY PROTEIN SWRC"/>
    <property type="match status" value="1"/>
</dbReference>
<dbReference type="InterPro" id="IPR027463">
    <property type="entry name" value="AcrB_DN_DC_subdom"/>
</dbReference>
<keyword evidence="1" id="KW-0812">Transmembrane</keyword>